<reference evidence="2" key="1">
    <citation type="submission" date="2022-10" db="EMBL/GenBank/DDBJ databases">
        <title>Genome assembly of Pristionchus species.</title>
        <authorList>
            <person name="Yoshida K."/>
            <person name="Sommer R.J."/>
        </authorList>
    </citation>
    <scope>NUCLEOTIDE SEQUENCE [LARGE SCALE GENOMIC DNA]</scope>
    <source>
        <strain evidence="2">RS5460</strain>
    </source>
</reference>
<name>A0AAN4YZ44_9BILA</name>
<gene>
    <name evidence="1" type="ORF">PMAYCL1PPCAC_00579</name>
</gene>
<feature type="non-terminal residue" evidence="1">
    <location>
        <position position="112"/>
    </location>
</feature>
<sequence>PPPCPRAQSIRWAVGGCSAAGCCSRRGCNRAGRVRAATATHPHARRPTRVATYRRLIRIGDHSLILLGRARAAVNRACDLGDESLVEVTAAHDVHDGVRRRTAGNKVSLRSG</sequence>
<organism evidence="1 2">
    <name type="scientific">Pristionchus mayeri</name>
    <dbReference type="NCBI Taxonomy" id="1317129"/>
    <lineage>
        <taxon>Eukaryota</taxon>
        <taxon>Metazoa</taxon>
        <taxon>Ecdysozoa</taxon>
        <taxon>Nematoda</taxon>
        <taxon>Chromadorea</taxon>
        <taxon>Rhabditida</taxon>
        <taxon>Rhabditina</taxon>
        <taxon>Diplogasteromorpha</taxon>
        <taxon>Diplogasteroidea</taxon>
        <taxon>Neodiplogasteridae</taxon>
        <taxon>Pristionchus</taxon>
    </lineage>
</organism>
<evidence type="ECO:0000313" key="1">
    <source>
        <dbReference type="EMBL" id="GMR30384.1"/>
    </source>
</evidence>
<dbReference type="EMBL" id="BTRK01000001">
    <property type="protein sequence ID" value="GMR30384.1"/>
    <property type="molecule type" value="Genomic_DNA"/>
</dbReference>
<evidence type="ECO:0000313" key="2">
    <source>
        <dbReference type="Proteomes" id="UP001328107"/>
    </source>
</evidence>
<comment type="caution">
    <text evidence="1">The sequence shown here is derived from an EMBL/GenBank/DDBJ whole genome shotgun (WGS) entry which is preliminary data.</text>
</comment>
<dbReference type="Proteomes" id="UP001328107">
    <property type="component" value="Unassembled WGS sequence"/>
</dbReference>
<protein>
    <submittedName>
        <fullName evidence="1">Uncharacterized protein</fullName>
    </submittedName>
</protein>
<accession>A0AAN4YZ44</accession>
<feature type="non-terminal residue" evidence="1">
    <location>
        <position position="1"/>
    </location>
</feature>
<dbReference type="AlphaFoldDB" id="A0AAN4YZ44"/>
<proteinExistence type="predicted"/>
<keyword evidence="2" id="KW-1185">Reference proteome</keyword>